<organism evidence="6 7">
    <name type="scientific">Trypanosoma rangeli</name>
    <dbReference type="NCBI Taxonomy" id="5698"/>
    <lineage>
        <taxon>Eukaryota</taxon>
        <taxon>Discoba</taxon>
        <taxon>Euglenozoa</taxon>
        <taxon>Kinetoplastea</taxon>
        <taxon>Metakinetoplastina</taxon>
        <taxon>Trypanosomatida</taxon>
        <taxon>Trypanosomatidae</taxon>
        <taxon>Trypanosoma</taxon>
        <taxon>Herpetosoma</taxon>
    </lineage>
</organism>
<dbReference type="GeneID" id="40325029"/>
<accession>A0A3S5ISG7</accession>
<evidence type="ECO:0000313" key="7">
    <source>
        <dbReference type="Proteomes" id="UP000283634"/>
    </source>
</evidence>
<comment type="caution">
    <text evidence="6">The sequence shown here is derived from an EMBL/GenBank/DDBJ whole genome shotgun (WGS) entry which is preliminary data.</text>
</comment>
<keyword evidence="1" id="KW-0479">Metal-binding</keyword>
<evidence type="ECO:0000259" key="5">
    <source>
        <dbReference type="PROSITE" id="PS50865"/>
    </source>
</evidence>
<dbReference type="PROSITE" id="PS50865">
    <property type="entry name" value="ZF_MYND_2"/>
    <property type="match status" value="1"/>
</dbReference>
<dbReference type="InterPro" id="IPR002893">
    <property type="entry name" value="Znf_MYND"/>
</dbReference>
<dbReference type="Proteomes" id="UP000283634">
    <property type="component" value="Unassembled WGS sequence"/>
</dbReference>
<keyword evidence="2 4" id="KW-0863">Zinc-finger</keyword>
<reference evidence="6 7" key="1">
    <citation type="journal article" date="2018" name="BMC Genomics">
        <title>Genomic comparison of Trypanosoma conorhini and Trypanosoma rangeli to Trypanosoma cruzi strains of high and low virulence.</title>
        <authorList>
            <person name="Bradwell K.R."/>
            <person name="Koparde V.N."/>
            <person name="Matveyev A.V."/>
            <person name="Serrano M.G."/>
            <person name="Alves J.M."/>
            <person name="Parikh H."/>
            <person name="Huang B."/>
            <person name="Lee V."/>
            <person name="Espinosa-Alvarez O."/>
            <person name="Ortiz P.A."/>
            <person name="Costa-Martins A.G."/>
            <person name="Teixeira M.M."/>
            <person name="Buck G.A."/>
        </authorList>
    </citation>
    <scope>NUCLEOTIDE SEQUENCE [LARGE SCALE GENOMIC DNA]</scope>
    <source>
        <strain evidence="6 7">AM80</strain>
    </source>
</reference>
<keyword evidence="7" id="KW-1185">Reference proteome</keyword>
<evidence type="ECO:0000256" key="4">
    <source>
        <dbReference type="PROSITE-ProRule" id="PRU00134"/>
    </source>
</evidence>
<gene>
    <name evidence="6" type="ORF">TraAM80_01096</name>
</gene>
<dbReference type="Pfam" id="PF01753">
    <property type="entry name" value="zf-MYND"/>
    <property type="match status" value="1"/>
</dbReference>
<dbReference type="AlphaFoldDB" id="A0A3S5ISG7"/>
<dbReference type="VEuPathDB" id="TriTrypDB:TRSC58_01634"/>
<evidence type="ECO:0000313" key="6">
    <source>
        <dbReference type="EMBL" id="RNF11129.1"/>
    </source>
</evidence>
<dbReference type="Gene3D" id="6.10.140.2220">
    <property type="match status" value="1"/>
</dbReference>
<dbReference type="EMBL" id="MKGL01000022">
    <property type="protein sequence ID" value="RNF11129.1"/>
    <property type="molecule type" value="Genomic_DNA"/>
</dbReference>
<dbReference type="GO" id="GO:0008270">
    <property type="term" value="F:zinc ion binding"/>
    <property type="evidence" value="ECO:0007669"/>
    <property type="project" value="UniProtKB-KW"/>
</dbReference>
<evidence type="ECO:0000256" key="3">
    <source>
        <dbReference type="ARBA" id="ARBA00022833"/>
    </source>
</evidence>
<name>A0A3S5ISG7_TRYRA</name>
<keyword evidence="3" id="KW-0862">Zinc</keyword>
<sequence>MSVAEGFLRHGEACNRAGALGGCVTERYSRWELLVVFRRQWSRDRRANRLYAPVFHLLFSSPSSSDEDEITSAADDAPWHLLLYDLTHTCREVLWETKGAELVSEILQAVPPALHPTFFSVVCVTVGDTHDRLGLFSEHAFEEYKGRVEQLRLPRTSQAVSVRLHRVTSDCTGMVNGGGGHLPAFVEDAIEWARRRTLEASDVSAPSQEGNDAILAALPRLSKLLYTATFQEPDGSNAGDEVSGVGEGERQLVTSKLLEERRVALQNLKMRVGNVASFTLTPPTTAEEPGQRWYVLLIQKLYVEKEEVSIENLDPGPLEPQPIGAELHLMRDGGEVLYLYSQLCNEKCFDTVYGDIMHEDGELFAQLTPLEGIAFDDIDRYLDFLSTQAPSFSMETPKEPLCKGSCSGYTFPKVVFRRPTGSVVKDTLIASPHLEIIEESPRSPEEWDAASRVFLFLSDHITPVCAVSNRGGCGGYTLKRDVTPVPAPPHNHKCSWCARRRDKLLRCGGCKVEMYCCKKHQIMDWKSGHKKVCRLWRKAQEDYEKTVMPLLQSCPTERLETPSASVVVTLLQFLTDSCCEMQIAGVPVVHIVGVDDDVTAFISELSLRVKKLSAHWKQLRFILSSDAFGDGEHNAVYAIAESGDVTRTAPTSVLGDVWHTKSSNNEAALEAALLVRLYNAKYHQFIGRDANISEETPSAVVCFGNPLGTGMSYLTAATEVLADRFIGVVPVLCTEPTLVGAHHTLDAIVMRVQNSFMMNSDLKKKVLERLSHADELIRLNVGGMGHNSLDPHTESEEADGTTNANAAVPKLKPTSLRLHPNLYSFIIPVELVKL</sequence>
<protein>
    <recommendedName>
        <fullName evidence="5">MYND-type domain-containing protein</fullName>
    </recommendedName>
</protein>
<evidence type="ECO:0000256" key="2">
    <source>
        <dbReference type="ARBA" id="ARBA00022771"/>
    </source>
</evidence>
<evidence type="ECO:0000256" key="1">
    <source>
        <dbReference type="ARBA" id="ARBA00022723"/>
    </source>
</evidence>
<proteinExistence type="predicted"/>
<dbReference type="OrthoDB" id="5952526at2759"/>
<dbReference type="OMA" id="YASHTHE"/>
<dbReference type="SUPFAM" id="SSF144232">
    <property type="entry name" value="HIT/MYND zinc finger-like"/>
    <property type="match status" value="1"/>
</dbReference>
<dbReference type="RefSeq" id="XP_029242000.1">
    <property type="nucleotide sequence ID" value="XM_029378150.1"/>
</dbReference>
<feature type="domain" description="MYND-type" evidence="5">
    <location>
        <begin position="494"/>
        <end position="533"/>
    </location>
</feature>